<dbReference type="GO" id="GO:0004674">
    <property type="term" value="F:protein serine/threonine kinase activity"/>
    <property type="evidence" value="ECO:0007669"/>
    <property type="project" value="UniProtKB-KW"/>
</dbReference>
<dbReference type="Gene3D" id="3.40.50.300">
    <property type="entry name" value="P-loop containing nucleotide triphosphate hydrolases"/>
    <property type="match status" value="1"/>
</dbReference>
<dbReference type="PROSITE" id="PS00108">
    <property type="entry name" value="PROTEIN_KINASE_ST"/>
    <property type="match status" value="1"/>
</dbReference>
<keyword evidence="4" id="KW-0175">Coiled coil</keyword>
<dbReference type="EMBL" id="ASRX01000092">
    <property type="protein sequence ID" value="EYF01028.1"/>
    <property type="molecule type" value="Genomic_DNA"/>
</dbReference>
<dbReference type="GO" id="GO:0005737">
    <property type="term" value="C:cytoplasm"/>
    <property type="evidence" value="ECO:0007669"/>
    <property type="project" value="TreeGrafter"/>
</dbReference>
<keyword evidence="8" id="KW-1185">Reference proteome</keyword>
<feature type="compositionally biased region" description="Gly residues" evidence="5">
    <location>
        <begin position="210"/>
        <end position="227"/>
    </location>
</feature>
<feature type="binding site" evidence="3">
    <location>
        <position position="40"/>
    </location>
    <ligand>
        <name>ATP</name>
        <dbReference type="ChEBI" id="CHEBI:30616"/>
    </ligand>
</feature>
<dbReference type="SUPFAM" id="SSF56112">
    <property type="entry name" value="Protein kinase-like (PK-like)"/>
    <property type="match status" value="1"/>
</dbReference>
<dbReference type="InterPro" id="IPR027417">
    <property type="entry name" value="P-loop_NTPase"/>
</dbReference>
<dbReference type="InterPro" id="IPR017441">
    <property type="entry name" value="Protein_kinase_ATP_BS"/>
</dbReference>
<evidence type="ECO:0000256" key="2">
    <source>
        <dbReference type="ARBA" id="ARBA00022840"/>
    </source>
</evidence>
<reference evidence="7 8" key="1">
    <citation type="submission" date="2013-05" db="EMBL/GenBank/DDBJ databases">
        <title>Genome assembly of Chondromyces apiculatus DSM 436.</title>
        <authorList>
            <person name="Sharma G."/>
            <person name="Khatri I."/>
            <person name="Kaur C."/>
            <person name="Mayilraj S."/>
            <person name="Subramanian S."/>
        </authorList>
    </citation>
    <scope>NUCLEOTIDE SEQUENCE [LARGE SCALE GENOMIC DNA]</scope>
    <source>
        <strain evidence="7 8">DSM 436</strain>
    </source>
</reference>
<comment type="caution">
    <text evidence="7">The sequence shown here is derived from an EMBL/GenBank/DDBJ whole genome shotgun (WGS) entry which is preliminary data.</text>
</comment>
<sequence>MADAPAKIGPYRLLAPLGRGGMGVVYRAEHEETGALVALKTVGVTESSLLSSIRREIHALRRIDHPGVVRIVGEGVEGGLPWYAMELLGGSTLRDHNTERWRNHTTVEALLSGMGSRFSVQETDVALTGAEGLGSGGLGAGAGGEDEMPEDPARTGPLLGPTRGVPPAPRGERLQVAAKEVSGPMGLPTPPTRVLPAAHAAASGAPAGSGRRGGSGGSEMDAPGGGEMPMRTFTVAASGELPQALTLFRAICKPLAYIHGLGLVHRDLKPENVFVREDGSPVLVDFGLAVKFEGTKGRGELELQFGGKPMGSPAYMAPEQVRGDLVDARADLYALGCMLYEAVTGSVPFMAANAALVLSMHLYATPLPPSSLVEGVPPALDALLMRLLQKRPEDRLGYADDVAAALGALGGDDIDLVAAPAWQRAPKPQPYLYRPGLAGRGEALRTLHGLLRRLQEGHGGIAFLAGESGIGKTRLAMEVATEAARLGIAVVTGECIAVSAGDGAERSGVKGAPLHPLRHLLLAVADRCRAAGFDREAPSAEPDEARMRATYDALLGPRGRLLSAYEPALAQLPGHERYPDPPPLPADAASFRLRSAVMETLAALSGEGPLLLVLDDLQWADDSTLGVLELLDASFFEENRALVLGTYRSEEASTAVESLIEAPGVLALHIGRLDGRGLSRMVSDMLAMDRPPDAFVGFLQRQSEGNPFFTAEYLRAAVQEGLLYRDGLGAWRLRGPGARESVAAGSTTAGHAKPESVAGGARGTRGTRGTPESRAPGSAVAGARTTDPAGPGSVAPGSGVPGSATPRSEVPASVAPGSMMPGSVAPGSVAPGSVVPGSIVPGSVVPGSIVPGSVVPGSIVPGSVVPGSIVPGSVVPGSAAAVAAAMATAVEVRGPASVQGEPSSAVEREWAALALPSSLRELVSRRLAGLSPGAQQLLRMASVLGRELEEVVLVSAAGVDDLGALEGLAELSRRHVLEPAEPGRLRFVHDKLREIAYGEIADEEKLRLHRAAALALEARFEASPDLPLAYPQLAHHFAMAGATDKALEYLERAGDQALTTGASGEARGLFLRALALDGARPEEARAAKVRRARWERRLAEASYNLGDLREAELHCVKALGLLERPVARVFAGRGAQPAALSVLTSAALSAWQLGRQLLHLGGVAIPRATRGEERDRLAEAALTAELLSETYLFQNQAAFAFMAAVEATNAAAGLGPSAALARGYATLSVAFGYVPWETVVDAYARRAEQTAAASHDAQAGAFVAFMRGLTALGEGRCRDARGLLEKAEHEAERVGNRRRQEECIALLGTAAHLDGAWAEALGRFAALQSSARRSNNAQGLVWAHSGRAQTLILLGEGTEAVELLEELIVTAEKSGDRAQQITLGQIALAHLLQGDRAAALRTAERTLGLLKAQGKPAAFHCLHGYVATGEVLLEAWETASTVEARERFGREARQACAALRLYARVFPLGIPDALRIGGVAAWLMGRPRSAIGLWEQSAAEAARMGLPVHEGLARLEMRRLPAHDVERERDLGQAQEIFARLGIAHLERQARAARG</sequence>
<dbReference type="Proteomes" id="UP000019678">
    <property type="component" value="Unassembled WGS sequence"/>
</dbReference>
<organism evidence="7 8">
    <name type="scientific">Chondromyces apiculatus DSM 436</name>
    <dbReference type="NCBI Taxonomy" id="1192034"/>
    <lineage>
        <taxon>Bacteria</taxon>
        <taxon>Pseudomonadati</taxon>
        <taxon>Myxococcota</taxon>
        <taxon>Polyangia</taxon>
        <taxon>Polyangiales</taxon>
        <taxon>Polyangiaceae</taxon>
        <taxon>Chondromyces</taxon>
    </lineage>
</organism>
<dbReference type="PROSITE" id="PS50011">
    <property type="entry name" value="PROTEIN_KINASE_DOM"/>
    <property type="match status" value="1"/>
</dbReference>
<dbReference type="Pfam" id="PF13191">
    <property type="entry name" value="AAA_16"/>
    <property type="match status" value="1"/>
</dbReference>
<dbReference type="Gene3D" id="1.10.510.10">
    <property type="entry name" value="Transferase(Phosphotransferase) domain 1"/>
    <property type="match status" value="2"/>
</dbReference>
<feature type="region of interest" description="Disordered" evidence="5">
    <location>
        <begin position="742"/>
        <end position="819"/>
    </location>
</feature>
<feature type="domain" description="Protein kinase" evidence="6">
    <location>
        <begin position="11"/>
        <end position="409"/>
    </location>
</feature>
<dbReference type="InterPro" id="IPR008271">
    <property type="entry name" value="Ser/Thr_kinase_AS"/>
</dbReference>
<dbReference type="InterPro" id="IPR003593">
    <property type="entry name" value="AAA+_ATPase"/>
</dbReference>
<dbReference type="eggNOG" id="COG3899">
    <property type="taxonomic scope" value="Bacteria"/>
</dbReference>
<evidence type="ECO:0000256" key="3">
    <source>
        <dbReference type="PROSITE-ProRule" id="PRU10141"/>
    </source>
</evidence>
<dbReference type="InterPro" id="IPR011990">
    <property type="entry name" value="TPR-like_helical_dom_sf"/>
</dbReference>
<keyword evidence="2 3" id="KW-0067">ATP-binding</keyword>
<feature type="compositionally biased region" description="Low complexity" evidence="5">
    <location>
        <begin position="196"/>
        <end position="209"/>
    </location>
</feature>
<dbReference type="SMART" id="SM00382">
    <property type="entry name" value="AAA"/>
    <property type="match status" value="1"/>
</dbReference>
<protein>
    <submittedName>
        <fullName evidence="7">Serine/threonine protein kinase</fullName>
    </submittedName>
</protein>
<dbReference type="InterPro" id="IPR011009">
    <property type="entry name" value="Kinase-like_dom_sf"/>
</dbReference>
<dbReference type="eggNOG" id="COG0515">
    <property type="taxonomic scope" value="Bacteria"/>
</dbReference>
<evidence type="ECO:0000256" key="4">
    <source>
        <dbReference type="SAM" id="Coils"/>
    </source>
</evidence>
<dbReference type="PANTHER" id="PTHR16305:SF28">
    <property type="entry name" value="GUANYLATE CYCLASE DOMAIN-CONTAINING PROTEIN"/>
    <property type="match status" value="1"/>
</dbReference>
<dbReference type="CDD" id="cd14014">
    <property type="entry name" value="STKc_PknB_like"/>
    <property type="match status" value="1"/>
</dbReference>
<dbReference type="InterPro" id="IPR041664">
    <property type="entry name" value="AAA_16"/>
</dbReference>
<evidence type="ECO:0000256" key="1">
    <source>
        <dbReference type="ARBA" id="ARBA00022741"/>
    </source>
</evidence>
<dbReference type="PROSITE" id="PS00107">
    <property type="entry name" value="PROTEIN_KINASE_ATP"/>
    <property type="match status" value="1"/>
</dbReference>
<evidence type="ECO:0000313" key="7">
    <source>
        <dbReference type="EMBL" id="EYF01028.1"/>
    </source>
</evidence>
<dbReference type="InterPro" id="IPR000719">
    <property type="entry name" value="Prot_kinase_dom"/>
</dbReference>
<proteinExistence type="predicted"/>
<feature type="coiled-coil region" evidence="4">
    <location>
        <begin position="1277"/>
        <end position="1304"/>
    </location>
</feature>
<dbReference type="STRING" id="1192034.CAP_8815"/>
<dbReference type="SUPFAM" id="SSF52540">
    <property type="entry name" value="P-loop containing nucleoside triphosphate hydrolases"/>
    <property type="match status" value="1"/>
</dbReference>
<keyword evidence="7" id="KW-0808">Transferase</keyword>
<name>A0A017SVP5_9BACT</name>
<dbReference type="GO" id="GO:0004016">
    <property type="term" value="F:adenylate cyclase activity"/>
    <property type="evidence" value="ECO:0007669"/>
    <property type="project" value="TreeGrafter"/>
</dbReference>
<evidence type="ECO:0000256" key="5">
    <source>
        <dbReference type="SAM" id="MobiDB-lite"/>
    </source>
</evidence>
<gene>
    <name evidence="7" type="ORF">CAP_8815</name>
</gene>
<dbReference type="eggNOG" id="COG2909">
    <property type="taxonomic scope" value="Bacteria"/>
</dbReference>
<keyword evidence="7" id="KW-0418">Kinase</keyword>
<feature type="region of interest" description="Disordered" evidence="5">
    <location>
        <begin position="182"/>
        <end position="230"/>
    </location>
</feature>
<dbReference type="GO" id="GO:0005524">
    <property type="term" value="F:ATP binding"/>
    <property type="evidence" value="ECO:0007669"/>
    <property type="project" value="UniProtKB-UniRule"/>
</dbReference>
<dbReference type="SMART" id="SM00220">
    <property type="entry name" value="S_TKc"/>
    <property type="match status" value="1"/>
</dbReference>
<keyword evidence="7" id="KW-0723">Serine/threonine-protein kinase</keyword>
<feature type="compositionally biased region" description="Low complexity" evidence="5">
    <location>
        <begin position="788"/>
        <end position="804"/>
    </location>
</feature>
<keyword evidence="1 3" id="KW-0547">Nucleotide-binding</keyword>
<dbReference type="PANTHER" id="PTHR16305">
    <property type="entry name" value="TESTICULAR SOLUBLE ADENYLYL CYCLASE"/>
    <property type="match status" value="1"/>
</dbReference>
<dbReference type="SUPFAM" id="SSF48452">
    <property type="entry name" value="TPR-like"/>
    <property type="match status" value="2"/>
</dbReference>
<dbReference type="RefSeq" id="WP_231511943.1">
    <property type="nucleotide sequence ID" value="NZ_ASRX01000092.1"/>
</dbReference>
<dbReference type="Gene3D" id="1.25.40.10">
    <property type="entry name" value="Tetratricopeptide repeat domain"/>
    <property type="match status" value="1"/>
</dbReference>
<accession>A0A017SVP5</accession>
<evidence type="ECO:0000313" key="8">
    <source>
        <dbReference type="Proteomes" id="UP000019678"/>
    </source>
</evidence>
<feature type="region of interest" description="Disordered" evidence="5">
    <location>
        <begin position="136"/>
        <end position="170"/>
    </location>
</feature>
<dbReference type="Pfam" id="PF00069">
    <property type="entry name" value="Pkinase"/>
    <property type="match status" value="2"/>
</dbReference>
<dbReference type="eggNOG" id="COG0457">
    <property type="taxonomic scope" value="Bacteria"/>
</dbReference>
<evidence type="ECO:0000259" key="6">
    <source>
        <dbReference type="PROSITE" id="PS50011"/>
    </source>
</evidence>